<feature type="binding site" evidence="5">
    <location>
        <position position="110"/>
    </location>
    <ligand>
        <name>substrate</name>
    </ligand>
</feature>
<keyword evidence="3" id="KW-0560">Oxidoreductase</keyword>
<dbReference type="Gene3D" id="3.20.20.100">
    <property type="entry name" value="NADP-dependent oxidoreductase domain"/>
    <property type="match status" value="1"/>
</dbReference>
<name>A0AAE4AZS4_9ACTN</name>
<evidence type="ECO:0000256" key="3">
    <source>
        <dbReference type="ARBA" id="ARBA00023002"/>
    </source>
</evidence>
<dbReference type="EMBL" id="JAUSUZ010000001">
    <property type="protein sequence ID" value="MDQ0369450.1"/>
    <property type="molecule type" value="Genomic_DNA"/>
</dbReference>
<dbReference type="AlphaFoldDB" id="A0AAE4AZS4"/>
<feature type="domain" description="NADP-dependent oxidoreductase" evidence="7">
    <location>
        <begin position="21"/>
        <end position="192"/>
    </location>
</feature>
<gene>
    <name evidence="8" type="ORF">J2S42_006119</name>
</gene>
<dbReference type="InterPro" id="IPR023210">
    <property type="entry name" value="NADP_OxRdtase_dom"/>
</dbReference>
<evidence type="ECO:0000313" key="8">
    <source>
        <dbReference type="EMBL" id="MDQ0369450.1"/>
    </source>
</evidence>
<proteinExistence type="inferred from homology"/>
<evidence type="ECO:0000256" key="6">
    <source>
        <dbReference type="PIRSR" id="PIRSR000097-3"/>
    </source>
</evidence>
<evidence type="ECO:0000256" key="2">
    <source>
        <dbReference type="ARBA" id="ARBA00022857"/>
    </source>
</evidence>
<dbReference type="RefSeq" id="WP_307244688.1">
    <property type="nucleotide sequence ID" value="NZ_JAUSUZ010000001.1"/>
</dbReference>
<dbReference type="SUPFAM" id="SSF51430">
    <property type="entry name" value="NAD(P)-linked oxidoreductase"/>
    <property type="match status" value="1"/>
</dbReference>
<dbReference type="PIRSF" id="PIRSF000097">
    <property type="entry name" value="AKR"/>
    <property type="match status" value="1"/>
</dbReference>
<dbReference type="GO" id="GO:0016616">
    <property type="term" value="F:oxidoreductase activity, acting on the CH-OH group of donors, NAD or NADP as acceptor"/>
    <property type="evidence" value="ECO:0007669"/>
    <property type="project" value="UniProtKB-ARBA"/>
</dbReference>
<dbReference type="InterPro" id="IPR036812">
    <property type="entry name" value="NAD(P)_OxRdtase_dom_sf"/>
</dbReference>
<keyword evidence="2" id="KW-0521">NADP</keyword>
<feature type="domain" description="NADP-dependent oxidoreductase" evidence="7">
    <location>
        <begin position="200"/>
        <end position="258"/>
    </location>
</feature>
<dbReference type="CDD" id="cd19071">
    <property type="entry name" value="AKR_AKR1-5-like"/>
    <property type="match status" value="1"/>
</dbReference>
<dbReference type="PANTHER" id="PTHR43827:SF3">
    <property type="entry name" value="NADP-DEPENDENT OXIDOREDUCTASE DOMAIN-CONTAINING PROTEIN"/>
    <property type="match status" value="1"/>
</dbReference>
<protein>
    <submittedName>
        <fullName evidence="8">Diketogulonate reductase-like aldo/keto reductase</fullName>
    </submittedName>
</protein>
<dbReference type="FunFam" id="3.20.20.100:FF:000002">
    <property type="entry name" value="2,5-diketo-D-gluconic acid reductase A"/>
    <property type="match status" value="1"/>
</dbReference>
<evidence type="ECO:0000256" key="1">
    <source>
        <dbReference type="ARBA" id="ARBA00007905"/>
    </source>
</evidence>
<keyword evidence="9" id="KW-1185">Reference proteome</keyword>
<evidence type="ECO:0000313" key="9">
    <source>
        <dbReference type="Proteomes" id="UP001240236"/>
    </source>
</evidence>
<sequence>MTVPTVTLPLPDGSAAEMPMVGFGTWRMRGQQAYDATRAALDAGYRHIDTATMYGNEAEVGRALRDSGVPREDVFLTTKLLAEDAGREKRALTDSLRNLGVQQVDLWLIHWPPGGLAAPGVWREFISAQDSGFVRSIGVSNYAPEQIDELAEATGRRPVVDQIPWSPARHDAPLLADLRSREVVVEGYSPIKRTPMDSPVLAEIAGRHGRTPAQVVLRWHLQHDIVIIPKSAHPDRIAENIDLFGFTLTDEEMHALDRL</sequence>
<dbReference type="InterPro" id="IPR020471">
    <property type="entry name" value="AKR"/>
</dbReference>
<comment type="caution">
    <text evidence="8">The sequence shown here is derived from an EMBL/GenBank/DDBJ whole genome shotgun (WGS) entry which is preliminary data.</text>
</comment>
<dbReference type="PROSITE" id="PS00062">
    <property type="entry name" value="ALDOKETO_REDUCTASE_2"/>
    <property type="match status" value="1"/>
</dbReference>
<dbReference type="Pfam" id="PF00248">
    <property type="entry name" value="Aldo_ket_red"/>
    <property type="match status" value="2"/>
</dbReference>
<evidence type="ECO:0000256" key="5">
    <source>
        <dbReference type="PIRSR" id="PIRSR000097-2"/>
    </source>
</evidence>
<feature type="active site" description="Proton donor" evidence="4">
    <location>
        <position position="54"/>
    </location>
</feature>
<accession>A0AAE4AZS4</accession>
<dbReference type="InterPro" id="IPR018170">
    <property type="entry name" value="Aldo/ket_reductase_CS"/>
</dbReference>
<reference evidence="8 9" key="1">
    <citation type="submission" date="2023-07" db="EMBL/GenBank/DDBJ databases">
        <title>Sequencing the genomes of 1000 actinobacteria strains.</title>
        <authorList>
            <person name="Klenk H.-P."/>
        </authorList>
    </citation>
    <scope>NUCLEOTIDE SEQUENCE [LARGE SCALE GENOMIC DNA]</scope>
    <source>
        <strain evidence="8 9">DSM 44709</strain>
    </source>
</reference>
<dbReference type="PRINTS" id="PR00069">
    <property type="entry name" value="ALDKETRDTASE"/>
</dbReference>
<evidence type="ECO:0000259" key="7">
    <source>
        <dbReference type="Pfam" id="PF00248"/>
    </source>
</evidence>
<dbReference type="PANTHER" id="PTHR43827">
    <property type="entry name" value="2,5-DIKETO-D-GLUCONIC ACID REDUCTASE"/>
    <property type="match status" value="1"/>
</dbReference>
<comment type="similarity">
    <text evidence="1">Belongs to the aldo/keto reductase family.</text>
</comment>
<dbReference type="PROSITE" id="PS00798">
    <property type="entry name" value="ALDOKETO_REDUCTASE_1"/>
    <property type="match status" value="1"/>
</dbReference>
<feature type="site" description="Lowers pKa of active site Tyr" evidence="6">
    <location>
        <position position="79"/>
    </location>
</feature>
<organism evidence="8 9">
    <name type="scientific">Catenuloplanes indicus</name>
    <dbReference type="NCBI Taxonomy" id="137267"/>
    <lineage>
        <taxon>Bacteria</taxon>
        <taxon>Bacillati</taxon>
        <taxon>Actinomycetota</taxon>
        <taxon>Actinomycetes</taxon>
        <taxon>Micromonosporales</taxon>
        <taxon>Micromonosporaceae</taxon>
        <taxon>Catenuloplanes</taxon>
    </lineage>
</organism>
<evidence type="ECO:0000256" key="4">
    <source>
        <dbReference type="PIRSR" id="PIRSR000097-1"/>
    </source>
</evidence>
<dbReference type="Proteomes" id="UP001240236">
    <property type="component" value="Unassembled WGS sequence"/>
</dbReference>
<dbReference type="PROSITE" id="PS00063">
    <property type="entry name" value="ALDOKETO_REDUCTASE_3"/>
    <property type="match status" value="1"/>
</dbReference>